<comment type="similarity">
    <text evidence="1 2">Belongs to the outer membrane factor (OMF) (TC 1.B.17) family.</text>
</comment>
<dbReference type="GO" id="GO:0005886">
    <property type="term" value="C:plasma membrane"/>
    <property type="evidence" value="ECO:0007669"/>
    <property type="project" value="UniProtKB-SubCell"/>
</dbReference>
<dbReference type="Proteomes" id="UP000298213">
    <property type="component" value="Unassembled WGS sequence"/>
</dbReference>
<keyword evidence="4" id="KW-1185">Reference proteome</keyword>
<sequence>MASVLHSARLRLRPAPAVLLALTLSACATQAPYSPPELEVSGAFRNAAAAAQRQPVPAAPQLASWWRGFNDPQLTSLVEIALNDNLDVAEAAARLDEARALARRAGAERRPGGSLTAQASQQRQSLESPIGQFARNAPGFERDLSVFEGALSASWELDLFGRLRGRAAVAAADAEERAALLEGVRIAIAAQVADSYLRLVSADERLAILDEQLAVQSRLATAVGRRFEVGEANLGERDEANAQVSTIRAEREPLTIERETQINRLHVMTGGKAIAGRSRATTVPRAPALVDLETPSTVFRRRPDIQAAERRLASSNARVGTALAEYYPTFSLSGLLGLQAVDAGNLFTGDAVQASAIFGLRWRLFDFARIDAEVDAARGQEAAALANYRRTLLGATEDVENALFELVAREREARELGRAVSDLAQARYVGQRSYNAGITAISDLLELDRRLLNSRQNEALAKRNVSLASVRVYRAIGGPVDSPDAL</sequence>
<dbReference type="Gene3D" id="1.20.1600.10">
    <property type="entry name" value="Outer membrane efflux proteins (OEP)"/>
    <property type="match status" value="1"/>
</dbReference>
<keyword evidence="2" id="KW-0449">Lipoprotein</keyword>
<protein>
    <submittedName>
        <fullName evidence="3">Efflux transporter outer membrane subunit</fullName>
    </submittedName>
</protein>
<keyword evidence="2" id="KW-0732">Signal</keyword>
<dbReference type="PANTHER" id="PTHR30203">
    <property type="entry name" value="OUTER MEMBRANE CATION EFFLUX PROTEIN"/>
    <property type="match status" value="1"/>
</dbReference>
<reference evidence="3 4" key="1">
    <citation type="submission" date="2019-03" db="EMBL/GenBank/DDBJ databases">
        <title>Genome sequence of Sphingomonas sp. 17J27-24.</title>
        <authorList>
            <person name="Kim M."/>
            <person name="Maeng S."/>
            <person name="Sathiyaraj S."/>
        </authorList>
    </citation>
    <scope>NUCLEOTIDE SEQUENCE [LARGE SCALE GENOMIC DNA]</scope>
    <source>
        <strain evidence="3 4">17J27-24</strain>
    </source>
</reference>
<dbReference type="PANTHER" id="PTHR30203:SF25">
    <property type="entry name" value="OUTER MEMBRANE PROTEIN-RELATED"/>
    <property type="match status" value="1"/>
</dbReference>
<keyword evidence="2" id="KW-0472">Membrane</keyword>
<dbReference type="OrthoDB" id="7181739at2"/>
<evidence type="ECO:0000313" key="3">
    <source>
        <dbReference type="EMBL" id="TFI58273.1"/>
    </source>
</evidence>
<keyword evidence="2" id="KW-0812">Transmembrane</keyword>
<comment type="subcellular location">
    <subcellularLocation>
        <location evidence="2">Cell membrane</location>
        <topology evidence="2">Lipid-anchor</topology>
    </subcellularLocation>
</comment>
<dbReference type="SUPFAM" id="SSF56954">
    <property type="entry name" value="Outer membrane efflux proteins (OEP)"/>
    <property type="match status" value="1"/>
</dbReference>
<proteinExistence type="inferred from homology"/>
<dbReference type="GO" id="GO:0015562">
    <property type="term" value="F:efflux transmembrane transporter activity"/>
    <property type="evidence" value="ECO:0007669"/>
    <property type="project" value="InterPro"/>
</dbReference>
<dbReference type="NCBIfam" id="TIGR01845">
    <property type="entry name" value="outer_NodT"/>
    <property type="match status" value="1"/>
</dbReference>
<comment type="caution">
    <text evidence="3">The sequence shown here is derived from an EMBL/GenBank/DDBJ whole genome shotgun (WGS) entry which is preliminary data.</text>
</comment>
<dbReference type="EMBL" id="SPDV01000018">
    <property type="protein sequence ID" value="TFI58273.1"/>
    <property type="molecule type" value="Genomic_DNA"/>
</dbReference>
<keyword evidence="2" id="KW-1134">Transmembrane beta strand</keyword>
<gene>
    <name evidence="3" type="ORF">E2493_10825</name>
</gene>
<dbReference type="InterPro" id="IPR003423">
    <property type="entry name" value="OMP_efflux"/>
</dbReference>
<dbReference type="Gene3D" id="2.20.200.10">
    <property type="entry name" value="Outer membrane efflux proteins (OEP)"/>
    <property type="match status" value="1"/>
</dbReference>
<accession>A0A4Y8ZQJ5</accession>
<dbReference type="Pfam" id="PF02321">
    <property type="entry name" value="OEP"/>
    <property type="match status" value="2"/>
</dbReference>
<dbReference type="InterPro" id="IPR010131">
    <property type="entry name" value="MdtP/NodT-like"/>
</dbReference>
<evidence type="ECO:0000313" key="4">
    <source>
        <dbReference type="Proteomes" id="UP000298213"/>
    </source>
</evidence>
<name>A0A4Y8ZQJ5_9SPHN</name>
<evidence type="ECO:0000256" key="1">
    <source>
        <dbReference type="ARBA" id="ARBA00007613"/>
    </source>
</evidence>
<dbReference type="AlphaFoldDB" id="A0A4Y8ZQJ5"/>
<organism evidence="3 4">
    <name type="scientific">Sphingomonas parva</name>
    <dbReference type="NCBI Taxonomy" id="2555898"/>
    <lineage>
        <taxon>Bacteria</taxon>
        <taxon>Pseudomonadati</taxon>
        <taxon>Pseudomonadota</taxon>
        <taxon>Alphaproteobacteria</taxon>
        <taxon>Sphingomonadales</taxon>
        <taxon>Sphingomonadaceae</taxon>
        <taxon>Sphingomonas</taxon>
    </lineage>
</organism>
<evidence type="ECO:0000256" key="2">
    <source>
        <dbReference type="RuleBase" id="RU362097"/>
    </source>
</evidence>
<feature type="signal peptide" evidence="2">
    <location>
        <begin position="1"/>
        <end position="28"/>
    </location>
</feature>
<keyword evidence="2" id="KW-0564">Palmitate</keyword>
<feature type="chain" id="PRO_5021480046" evidence="2">
    <location>
        <begin position="29"/>
        <end position="486"/>
    </location>
</feature>